<dbReference type="InterPro" id="IPR011050">
    <property type="entry name" value="Pectin_lyase_fold/virulence"/>
</dbReference>
<dbReference type="Pfam" id="PF00295">
    <property type="entry name" value="Glyco_hydro_28"/>
    <property type="match status" value="1"/>
</dbReference>
<sequence length="458" mass="50512">MRILFRALAALALWVGLLASAQANSKTDDWAMMDEILANIELPNIPNREFVITDFGAEAGGKKDALPAIKATIRKAVAEGGGRVVVPAGTFLCNGPIHLKSKIDLHLAKGSKILFSAKTEHYLPIVKTKWEGTEVMGYSPLVYAVNVHDVAITGPGILDGNTKSHFKKWHKKQNNDIHKLRTMGSTGVPLEQRIFGKGTYLRPVFVQFIDAERVLLDGYSIINAPFWINHLVYTQSATVRNLNVDSHFPNNDGIDVESSSNVLVENNYFRTGDDSVVVKSGRDLDGRTIGIPSTNVVVRNNDMGGEDGIGLGSEMSGGIKNVFFTDNILRKGLSAFRFKSNLDRGGLVENVRVRNFTVEAFDTLFWFQMNYPSKLGLNFPSTYRDIVFENIVVESAGTFLEVHAPAAAPLEDVTFKNIVVKSVETPLILENAKDLHFEQVRIGNQVVNGSLSWHAKQD</sequence>
<dbReference type="InterPro" id="IPR012334">
    <property type="entry name" value="Pectin_lyas_fold"/>
</dbReference>
<evidence type="ECO:0000256" key="4">
    <source>
        <dbReference type="RuleBase" id="RU361169"/>
    </source>
</evidence>
<comment type="caution">
    <text evidence="7">The sequence shown here is derived from an EMBL/GenBank/DDBJ whole genome shotgun (WGS) entry which is preliminary data.</text>
</comment>
<keyword evidence="2 4" id="KW-0378">Hydrolase</keyword>
<evidence type="ECO:0000256" key="3">
    <source>
        <dbReference type="ARBA" id="ARBA00023295"/>
    </source>
</evidence>
<dbReference type="PANTHER" id="PTHR31339">
    <property type="entry name" value="PECTIN LYASE-RELATED"/>
    <property type="match status" value="1"/>
</dbReference>
<dbReference type="GO" id="GO:0016798">
    <property type="term" value="F:hydrolase activity, acting on glycosyl bonds"/>
    <property type="evidence" value="ECO:0007669"/>
    <property type="project" value="UniProtKB-KW"/>
</dbReference>
<name>A0ABV7HUA7_9GAMM</name>
<organism evidence="7 8">
    <name type="scientific">Gilvimarinus japonicus</name>
    <dbReference type="NCBI Taxonomy" id="1796469"/>
    <lineage>
        <taxon>Bacteria</taxon>
        <taxon>Pseudomonadati</taxon>
        <taxon>Pseudomonadota</taxon>
        <taxon>Gammaproteobacteria</taxon>
        <taxon>Cellvibrionales</taxon>
        <taxon>Cellvibrionaceae</taxon>
        <taxon>Gilvimarinus</taxon>
    </lineage>
</organism>
<protein>
    <submittedName>
        <fullName evidence="7">Glycoside hydrolase family 28 protein</fullName>
        <ecNumber evidence="7">3.2.1.-</ecNumber>
    </submittedName>
</protein>
<feature type="domain" description="Rhamnogalacturonase A/B/Epimerase-like pectate lyase" evidence="6">
    <location>
        <begin position="52"/>
        <end position="105"/>
    </location>
</feature>
<evidence type="ECO:0000313" key="8">
    <source>
        <dbReference type="Proteomes" id="UP001595548"/>
    </source>
</evidence>
<dbReference type="InterPro" id="IPR024535">
    <property type="entry name" value="RHGA/B-epi-like_pectate_lyase"/>
</dbReference>
<evidence type="ECO:0000313" key="7">
    <source>
        <dbReference type="EMBL" id="MFC3156249.1"/>
    </source>
</evidence>
<dbReference type="EC" id="3.2.1.-" evidence="7"/>
<dbReference type="PANTHER" id="PTHR31339:SF9">
    <property type="entry name" value="PLASMIN AND FIBRONECTIN-BINDING PROTEIN A"/>
    <property type="match status" value="1"/>
</dbReference>
<dbReference type="EMBL" id="JBHRTL010000029">
    <property type="protein sequence ID" value="MFC3156249.1"/>
    <property type="molecule type" value="Genomic_DNA"/>
</dbReference>
<dbReference type="Proteomes" id="UP001595548">
    <property type="component" value="Unassembled WGS sequence"/>
</dbReference>
<feature type="signal peptide" evidence="5">
    <location>
        <begin position="1"/>
        <end position="23"/>
    </location>
</feature>
<dbReference type="Pfam" id="PF12708">
    <property type="entry name" value="Pect-lyase_RHGA_epim"/>
    <property type="match status" value="1"/>
</dbReference>
<dbReference type="RefSeq" id="WP_382417414.1">
    <property type="nucleotide sequence ID" value="NZ_AP031500.1"/>
</dbReference>
<accession>A0ABV7HUA7</accession>
<gene>
    <name evidence="7" type="ORF">ACFOEB_13645</name>
</gene>
<keyword evidence="8" id="KW-1185">Reference proteome</keyword>
<proteinExistence type="inferred from homology"/>
<dbReference type="Gene3D" id="2.160.20.10">
    <property type="entry name" value="Single-stranded right-handed beta-helix, Pectin lyase-like"/>
    <property type="match status" value="1"/>
</dbReference>
<evidence type="ECO:0000256" key="2">
    <source>
        <dbReference type="ARBA" id="ARBA00022801"/>
    </source>
</evidence>
<dbReference type="InterPro" id="IPR000743">
    <property type="entry name" value="Glyco_hydro_28"/>
</dbReference>
<evidence type="ECO:0000256" key="1">
    <source>
        <dbReference type="ARBA" id="ARBA00008834"/>
    </source>
</evidence>
<evidence type="ECO:0000256" key="5">
    <source>
        <dbReference type="SAM" id="SignalP"/>
    </source>
</evidence>
<dbReference type="InterPro" id="IPR051801">
    <property type="entry name" value="GH28_Enzymes"/>
</dbReference>
<comment type="similarity">
    <text evidence="1 4">Belongs to the glycosyl hydrolase 28 family.</text>
</comment>
<feature type="chain" id="PRO_5046712647" evidence="5">
    <location>
        <begin position="24"/>
        <end position="458"/>
    </location>
</feature>
<reference evidence="8" key="1">
    <citation type="journal article" date="2019" name="Int. J. Syst. Evol. Microbiol.">
        <title>The Global Catalogue of Microorganisms (GCM) 10K type strain sequencing project: providing services to taxonomists for standard genome sequencing and annotation.</title>
        <authorList>
            <consortium name="The Broad Institute Genomics Platform"/>
            <consortium name="The Broad Institute Genome Sequencing Center for Infectious Disease"/>
            <person name="Wu L."/>
            <person name="Ma J."/>
        </authorList>
    </citation>
    <scope>NUCLEOTIDE SEQUENCE [LARGE SCALE GENOMIC DNA]</scope>
    <source>
        <strain evidence="8">KCTC 52141</strain>
    </source>
</reference>
<keyword evidence="3 4" id="KW-0326">Glycosidase</keyword>
<evidence type="ECO:0000259" key="6">
    <source>
        <dbReference type="Pfam" id="PF12708"/>
    </source>
</evidence>
<dbReference type="SUPFAM" id="SSF51126">
    <property type="entry name" value="Pectin lyase-like"/>
    <property type="match status" value="1"/>
</dbReference>
<keyword evidence="5" id="KW-0732">Signal</keyword>